<dbReference type="GO" id="GO:0016477">
    <property type="term" value="P:cell migration"/>
    <property type="evidence" value="ECO:0007669"/>
    <property type="project" value="TreeGrafter"/>
</dbReference>
<dbReference type="InterPro" id="IPR001452">
    <property type="entry name" value="SH3_domain"/>
</dbReference>
<evidence type="ECO:0000259" key="16">
    <source>
        <dbReference type="PROSITE" id="PS50021"/>
    </source>
</evidence>
<dbReference type="Gene3D" id="2.30.30.40">
    <property type="entry name" value="SH3 Domains"/>
    <property type="match status" value="2"/>
</dbReference>
<keyword evidence="1 10" id="KW-0728">SH3 domain</keyword>
<reference evidence="18 19" key="1">
    <citation type="submission" date="2019-09" db="EMBL/GenBank/DDBJ databases">
        <title>Bird 10,000 Genomes (B10K) Project - Family phase.</title>
        <authorList>
            <person name="Zhang G."/>
        </authorList>
    </citation>
    <scope>NUCLEOTIDE SEQUENCE [LARGE SCALE GENOMIC DNA]</scope>
    <source>
        <strain evidence="18">B10K-LSUMZ-16893</strain>
    </source>
</reference>
<dbReference type="InterPro" id="IPR000980">
    <property type="entry name" value="SH2"/>
</dbReference>
<dbReference type="FunFam" id="3.30.60.20:FF:000015">
    <property type="entry name" value="Vav guanine nucleotide exchange factor 1"/>
    <property type="match status" value="1"/>
</dbReference>
<dbReference type="Pfam" id="PF00018">
    <property type="entry name" value="SH3_1"/>
    <property type="match status" value="2"/>
</dbReference>
<evidence type="ECO:0000256" key="4">
    <source>
        <dbReference type="ARBA" id="ARBA00022723"/>
    </source>
</evidence>
<dbReference type="Gene3D" id="3.30.60.20">
    <property type="match status" value="1"/>
</dbReference>
<evidence type="ECO:0000256" key="5">
    <source>
        <dbReference type="ARBA" id="ARBA00022737"/>
    </source>
</evidence>
<evidence type="ECO:0000259" key="12">
    <source>
        <dbReference type="PROSITE" id="PS50001"/>
    </source>
</evidence>
<dbReference type="SMART" id="SM00252">
    <property type="entry name" value="SH2"/>
    <property type="match status" value="1"/>
</dbReference>
<comment type="caution">
    <text evidence="18">The sequence shown here is derived from an EMBL/GenBank/DDBJ whole genome shotgun (WGS) entry which is preliminary data.</text>
</comment>
<evidence type="ECO:0000256" key="9">
    <source>
        <dbReference type="PROSITE-ProRule" id="PRU00191"/>
    </source>
</evidence>
<evidence type="ECO:0000313" key="19">
    <source>
        <dbReference type="Proteomes" id="UP000533954"/>
    </source>
</evidence>
<dbReference type="Gene3D" id="1.10.418.10">
    <property type="entry name" value="Calponin-like domain"/>
    <property type="match status" value="1"/>
</dbReference>
<gene>
    <name evidence="18" type="primary">Vav1</name>
    <name evidence="18" type="ORF">EUDELE_R09942</name>
</gene>
<keyword evidence="2" id="KW-0597">Phosphoprotein</keyword>
<evidence type="ECO:0000256" key="2">
    <source>
        <dbReference type="ARBA" id="ARBA00022553"/>
    </source>
</evidence>
<feature type="domain" description="Calponin-homology (CH)" evidence="16">
    <location>
        <begin position="1"/>
        <end position="118"/>
    </location>
</feature>
<dbReference type="InterPro" id="IPR022613">
    <property type="entry name" value="CH_CAMSAP_2"/>
</dbReference>
<dbReference type="FunFam" id="1.20.900.10:FF:000009">
    <property type="entry name" value="Vav guanine nucleotide exchange factor 1"/>
    <property type="match status" value="1"/>
</dbReference>
<evidence type="ECO:0000259" key="15">
    <source>
        <dbReference type="PROSITE" id="PS50010"/>
    </source>
</evidence>
<dbReference type="PANTHER" id="PTHR45818:SF2">
    <property type="entry name" value="PROTO-ONCOGENE VAV"/>
    <property type="match status" value="1"/>
</dbReference>
<dbReference type="Pfam" id="PF00621">
    <property type="entry name" value="RhoGEF"/>
    <property type="match status" value="1"/>
</dbReference>
<dbReference type="PROSITE" id="PS00741">
    <property type="entry name" value="DH_1"/>
    <property type="match status" value="1"/>
</dbReference>
<keyword evidence="7" id="KW-0862">Zinc</keyword>
<keyword evidence="3" id="KW-0344">Guanine-nucleotide releasing factor</keyword>
<feature type="domain" description="SH2" evidence="12">
    <location>
        <begin position="687"/>
        <end position="781"/>
    </location>
</feature>
<dbReference type="InterPro" id="IPR001715">
    <property type="entry name" value="CH_dom"/>
</dbReference>
<keyword evidence="19" id="KW-1185">Reference proteome</keyword>
<dbReference type="SMART" id="SM00233">
    <property type="entry name" value="PH"/>
    <property type="match status" value="1"/>
</dbReference>
<evidence type="ECO:0000256" key="8">
    <source>
        <dbReference type="ARBA" id="ARBA00022999"/>
    </source>
</evidence>
<proteinExistence type="predicted"/>
<dbReference type="SUPFAM" id="SSF50044">
    <property type="entry name" value="SH3-domain"/>
    <property type="match status" value="2"/>
</dbReference>
<dbReference type="SUPFAM" id="SSF50729">
    <property type="entry name" value="PH domain-like"/>
    <property type="match status" value="1"/>
</dbReference>
<dbReference type="InterPro" id="IPR002219">
    <property type="entry name" value="PKC_DAG/PE"/>
</dbReference>
<evidence type="ECO:0000256" key="3">
    <source>
        <dbReference type="ARBA" id="ARBA00022658"/>
    </source>
</evidence>
<dbReference type="CDD" id="cd00160">
    <property type="entry name" value="RhoGEF"/>
    <property type="match status" value="1"/>
</dbReference>
<dbReference type="SUPFAM" id="SSF48065">
    <property type="entry name" value="DBL homology domain (DH-domain)"/>
    <property type="match status" value="1"/>
</dbReference>
<organism evidence="18 19">
    <name type="scientific">Eudromia elegans</name>
    <name type="common">Elegant crested-tinamou</name>
    <dbReference type="NCBI Taxonomy" id="8805"/>
    <lineage>
        <taxon>Eukaryota</taxon>
        <taxon>Metazoa</taxon>
        <taxon>Chordata</taxon>
        <taxon>Craniata</taxon>
        <taxon>Vertebrata</taxon>
        <taxon>Euteleostomi</taxon>
        <taxon>Archelosauria</taxon>
        <taxon>Archosauria</taxon>
        <taxon>Dinosauria</taxon>
        <taxon>Saurischia</taxon>
        <taxon>Theropoda</taxon>
        <taxon>Coelurosauria</taxon>
        <taxon>Aves</taxon>
        <taxon>Palaeognathae</taxon>
        <taxon>Tinamiformes</taxon>
        <taxon>Tinamidae</taxon>
        <taxon>Eudromia</taxon>
    </lineage>
</organism>
<keyword evidence="8 9" id="KW-0727">SH2 domain</keyword>
<dbReference type="SMART" id="SM00326">
    <property type="entry name" value="SH3"/>
    <property type="match status" value="2"/>
</dbReference>
<dbReference type="InterPro" id="IPR011993">
    <property type="entry name" value="PH-like_dom_sf"/>
</dbReference>
<feature type="domain" description="SH3" evidence="13">
    <location>
        <begin position="603"/>
        <end position="671"/>
    </location>
</feature>
<evidence type="ECO:0000259" key="17">
    <source>
        <dbReference type="PROSITE" id="PS50081"/>
    </source>
</evidence>
<evidence type="ECO:0000313" key="18">
    <source>
        <dbReference type="EMBL" id="NXA44101.1"/>
    </source>
</evidence>
<evidence type="ECO:0000256" key="1">
    <source>
        <dbReference type="ARBA" id="ARBA00022443"/>
    </source>
</evidence>
<dbReference type="Pfam" id="PF22697">
    <property type="entry name" value="SOS1_NGEF_PH"/>
    <property type="match status" value="1"/>
</dbReference>
<dbReference type="Pfam" id="PF11971">
    <property type="entry name" value="CAMSAP_CH"/>
    <property type="match status" value="1"/>
</dbReference>
<dbReference type="GO" id="GO:0005737">
    <property type="term" value="C:cytoplasm"/>
    <property type="evidence" value="ECO:0007669"/>
    <property type="project" value="TreeGrafter"/>
</dbReference>
<dbReference type="InterPro" id="IPR055251">
    <property type="entry name" value="SOS1_NGEF_PH"/>
</dbReference>
<dbReference type="Pfam" id="PF00017">
    <property type="entry name" value="SH2"/>
    <property type="match status" value="1"/>
</dbReference>
<feature type="region of interest" description="Disordered" evidence="11">
    <location>
        <begin position="113"/>
        <end position="133"/>
    </location>
</feature>
<evidence type="ECO:0000259" key="13">
    <source>
        <dbReference type="PROSITE" id="PS50002"/>
    </source>
</evidence>
<dbReference type="GO" id="GO:0005085">
    <property type="term" value="F:guanyl-nucleotide exchange factor activity"/>
    <property type="evidence" value="ECO:0007669"/>
    <property type="project" value="UniProtKB-KW"/>
</dbReference>
<keyword evidence="5" id="KW-0677">Repeat</keyword>
<dbReference type="PROSITE" id="PS50003">
    <property type="entry name" value="PH_DOMAIN"/>
    <property type="match status" value="1"/>
</dbReference>
<dbReference type="Gene3D" id="3.30.505.10">
    <property type="entry name" value="SH2 domain"/>
    <property type="match status" value="1"/>
</dbReference>
<dbReference type="GO" id="GO:0008270">
    <property type="term" value="F:zinc ion binding"/>
    <property type="evidence" value="ECO:0007669"/>
    <property type="project" value="UniProtKB-KW"/>
</dbReference>
<dbReference type="SMART" id="SM00325">
    <property type="entry name" value="RhoGEF"/>
    <property type="match status" value="1"/>
</dbReference>
<sequence>CTQWLVAARVLPLGHRANSPGGRVSDLAQALRDGVLLCHLLNVLLPHAVHPRDINPRPQMSQFLCLKNIRIFLAACADKFGLRKHQLFGAFDLFDVQDFGKVGPAIRPVSSNRRPRYLGTRPTPRPFPAEDSVGDDDIYSGLSDVIDDTAEEDDDLYDCMEPEGTDGDDIYEDLMRTEAPGPAQKAPGVDKQLCCLQEIWQTEEKYTETLESICQHFLRPLRRFLQPQDLESVFINIEDLLQLHQQFLAELRVVLGGGAGVQGLPPLFLTYKERFLLYGRYCSQVEAASRRLDQLATATDLRMKLQECSQRANNGRFSLRDLLMVPMQRVLKYHLLLQELVKHTPEPMERDNLRVALDAMRDLAQCVNEVKRDNETLKQITNFQLSIENMPQSLAQFGRPKIDGELKVSSAERRTKADRYGFLLDKALIICKRRGDSFEAKDIVDLHSHQLRDGGLGPRDGKKWTHTFLLIDTVGLQGYELFFKTQELKKKWMEQFEMALSNIFPENALADGHEFQMFSFEDTTSCKACQMLLRGTFYQGYRCSRCRTPAHKECLGRVGPCGKSCHGEQSIVGKGAGLGGIVGWPWTRRGTTMFKVAQGIMECGLPKMETNQPYSGIPPPPGNMGPPLRLSPGDIVEVMKAEAEQLWWQGRNAATGESGWFPSSVVRPYVCWVLRPLPTSPCPPRPRYVGPMERGEAEQLLAPRSDGTFLVRQRVKDASEFAVSIKYRTEIKHIKVMTAEGLYRITEKKAFKGLVELVEFYQRNSLKDCFKALDTVLQFPFKEPEHRVSPRPPGAVRCFGSAKARYDFCARDRTELTLKEGDVVRVLSKKGHPGWWKGEIYGRVGGLPPFPTLTVSPS</sequence>
<evidence type="ECO:0000256" key="10">
    <source>
        <dbReference type="PROSITE-ProRule" id="PRU00192"/>
    </source>
</evidence>
<dbReference type="Gene3D" id="1.20.900.10">
    <property type="entry name" value="Dbl homology (DH) domain"/>
    <property type="match status" value="1"/>
</dbReference>
<dbReference type="InterPro" id="IPR037832">
    <property type="entry name" value="PH_Vav"/>
</dbReference>
<name>A0A7K7VTY6_EUDEL</name>
<dbReference type="PROSITE" id="PS50010">
    <property type="entry name" value="DH_2"/>
    <property type="match status" value="1"/>
</dbReference>
<keyword evidence="4" id="KW-0479">Metal-binding</keyword>
<dbReference type="SUPFAM" id="SSF47576">
    <property type="entry name" value="Calponin-homology domain, CH-domain"/>
    <property type="match status" value="1"/>
</dbReference>
<dbReference type="InterPro" id="IPR036860">
    <property type="entry name" value="SH2_dom_sf"/>
</dbReference>
<accession>A0A7K7VTY6</accession>
<feature type="domain" description="SH3" evidence="13">
    <location>
        <begin position="797"/>
        <end position="858"/>
    </location>
</feature>
<dbReference type="EMBL" id="VZSX01000441">
    <property type="protein sequence ID" value="NXA44101.1"/>
    <property type="molecule type" value="Genomic_DNA"/>
</dbReference>
<dbReference type="GO" id="GO:0035556">
    <property type="term" value="P:intracellular signal transduction"/>
    <property type="evidence" value="ECO:0007669"/>
    <property type="project" value="InterPro"/>
</dbReference>
<dbReference type="Pfam" id="PF00130">
    <property type="entry name" value="C1_1"/>
    <property type="match status" value="1"/>
</dbReference>
<dbReference type="AlphaFoldDB" id="A0A7K7VTY6"/>
<dbReference type="PROSITE" id="PS50081">
    <property type="entry name" value="ZF_DAG_PE_2"/>
    <property type="match status" value="1"/>
</dbReference>
<dbReference type="InterPro" id="IPR001331">
    <property type="entry name" value="GDS_CDC24_CS"/>
</dbReference>
<dbReference type="SUPFAM" id="SSF55550">
    <property type="entry name" value="SH2 domain"/>
    <property type="match status" value="1"/>
</dbReference>
<dbReference type="InterPro" id="IPR035899">
    <property type="entry name" value="DBL_dom_sf"/>
</dbReference>
<dbReference type="Gene3D" id="2.30.29.30">
    <property type="entry name" value="Pleckstrin-homology domain (PH domain)/Phosphotyrosine-binding domain (PTB)"/>
    <property type="match status" value="1"/>
</dbReference>
<feature type="domain" description="DH" evidence="15">
    <location>
        <begin position="191"/>
        <end position="370"/>
    </location>
</feature>
<dbReference type="SMART" id="SM00033">
    <property type="entry name" value="CH"/>
    <property type="match status" value="1"/>
</dbReference>
<evidence type="ECO:0000259" key="14">
    <source>
        <dbReference type="PROSITE" id="PS50003"/>
    </source>
</evidence>
<dbReference type="PANTHER" id="PTHR45818">
    <property type="entry name" value="PROTEIN VAV"/>
    <property type="match status" value="1"/>
</dbReference>
<dbReference type="InterPro" id="IPR001849">
    <property type="entry name" value="PH_domain"/>
</dbReference>
<dbReference type="OrthoDB" id="5340910at2759"/>
<dbReference type="PROSITE" id="PS50001">
    <property type="entry name" value="SH2"/>
    <property type="match status" value="1"/>
</dbReference>
<feature type="non-terminal residue" evidence="18">
    <location>
        <position position="1"/>
    </location>
</feature>
<dbReference type="InterPro" id="IPR000219">
    <property type="entry name" value="DH_dom"/>
</dbReference>
<dbReference type="PROSITE" id="PS50021">
    <property type="entry name" value="CH"/>
    <property type="match status" value="1"/>
</dbReference>
<dbReference type="CDD" id="cd01223">
    <property type="entry name" value="PH_Vav"/>
    <property type="match status" value="1"/>
</dbReference>
<protein>
    <submittedName>
        <fullName evidence="18">VAV protein</fullName>
    </submittedName>
</protein>
<feature type="domain" description="Phorbol-ester/DAG-type" evidence="17">
    <location>
        <begin position="512"/>
        <end position="561"/>
    </location>
</feature>
<dbReference type="PROSITE" id="PS50002">
    <property type="entry name" value="SH3"/>
    <property type="match status" value="2"/>
</dbReference>
<dbReference type="InterPro" id="IPR036872">
    <property type="entry name" value="CH_dom_sf"/>
</dbReference>
<evidence type="ECO:0000256" key="7">
    <source>
        <dbReference type="ARBA" id="ARBA00022833"/>
    </source>
</evidence>
<evidence type="ECO:0000256" key="11">
    <source>
        <dbReference type="SAM" id="MobiDB-lite"/>
    </source>
</evidence>
<feature type="domain" description="PH" evidence="14">
    <location>
        <begin position="399"/>
        <end position="501"/>
    </location>
</feature>
<dbReference type="PRINTS" id="PR00401">
    <property type="entry name" value="SH2DOMAIN"/>
</dbReference>
<feature type="non-terminal residue" evidence="18">
    <location>
        <position position="858"/>
    </location>
</feature>
<keyword evidence="6" id="KW-0863">Zinc-finger</keyword>
<dbReference type="SMART" id="SM00109">
    <property type="entry name" value="C1"/>
    <property type="match status" value="1"/>
</dbReference>
<dbReference type="PROSITE" id="PS00479">
    <property type="entry name" value="ZF_DAG_PE_1"/>
    <property type="match status" value="1"/>
</dbReference>
<evidence type="ECO:0000256" key="6">
    <source>
        <dbReference type="ARBA" id="ARBA00022771"/>
    </source>
</evidence>
<dbReference type="InterPro" id="IPR036028">
    <property type="entry name" value="SH3-like_dom_sf"/>
</dbReference>
<dbReference type="Proteomes" id="UP000533954">
    <property type="component" value="Unassembled WGS sequence"/>
</dbReference>